<reference evidence="3 4" key="1">
    <citation type="journal article" date="2018" name="Nat. Ecol. Evol.">
        <title>Shark genomes provide insights into elasmobranch evolution and the origin of vertebrates.</title>
        <authorList>
            <person name="Hara Y"/>
            <person name="Yamaguchi K"/>
            <person name="Onimaru K"/>
            <person name="Kadota M"/>
            <person name="Koyanagi M"/>
            <person name="Keeley SD"/>
            <person name="Tatsumi K"/>
            <person name="Tanaka K"/>
            <person name="Motone F"/>
            <person name="Kageyama Y"/>
            <person name="Nozu R"/>
            <person name="Adachi N"/>
            <person name="Nishimura O"/>
            <person name="Nakagawa R"/>
            <person name="Tanegashima C"/>
            <person name="Kiyatake I"/>
            <person name="Matsumoto R"/>
            <person name="Murakumo K"/>
            <person name="Nishida K"/>
            <person name="Terakita A"/>
            <person name="Kuratani S"/>
            <person name="Sato K"/>
            <person name="Hyodo S Kuraku.S."/>
        </authorList>
    </citation>
    <scope>NUCLEOTIDE SEQUENCE [LARGE SCALE GENOMIC DNA]</scope>
</reference>
<dbReference type="PANTHER" id="PTHR14307">
    <property type="entry name" value="C6ORF47 FAMILY MEMBER"/>
    <property type="match status" value="1"/>
</dbReference>
<dbReference type="Proteomes" id="UP000288216">
    <property type="component" value="Unassembled WGS sequence"/>
</dbReference>
<evidence type="ECO:0000256" key="1">
    <source>
        <dbReference type="SAM" id="MobiDB-lite"/>
    </source>
</evidence>
<organism evidence="3 4">
    <name type="scientific">Scyliorhinus torazame</name>
    <name type="common">Cloudy catshark</name>
    <name type="synonym">Catulus torazame</name>
    <dbReference type="NCBI Taxonomy" id="75743"/>
    <lineage>
        <taxon>Eukaryota</taxon>
        <taxon>Metazoa</taxon>
        <taxon>Chordata</taxon>
        <taxon>Craniata</taxon>
        <taxon>Vertebrata</taxon>
        <taxon>Chondrichthyes</taxon>
        <taxon>Elasmobranchii</taxon>
        <taxon>Galeomorphii</taxon>
        <taxon>Galeoidea</taxon>
        <taxon>Carcharhiniformes</taxon>
        <taxon>Scyliorhinidae</taxon>
        <taxon>Scyliorhinus</taxon>
    </lineage>
</organism>
<dbReference type="STRING" id="75743.A0A401P9A1"/>
<dbReference type="AlphaFoldDB" id="A0A401P9A1"/>
<proteinExistence type="predicted"/>
<accession>A0A401P9A1</accession>
<dbReference type="PANTHER" id="PTHR14307:SF0">
    <property type="entry name" value="SI:CH73-25F10.6"/>
    <property type="match status" value="1"/>
</dbReference>
<keyword evidence="2" id="KW-1133">Transmembrane helix</keyword>
<keyword evidence="2" id="KW-0472">Membrane</keyword>
<dbReference type="EMBL" id="BFAA01000237">
    <property type="protein sequence ID" value="GCB69725.1"/>
    <property type="molecule type" value="Genomic_DNA"/>
</dbReference>
<name>A0A401P9A1_SCYTO</name>
<protein>
    <submittedName>
        <fullName evidence="3">Uncharacterized protein</fullName>
    </submittedName>
</protein>
<dbReference type="Pfam" id="PF15576">
    <property type="entry name" value="DUF4661"/>
    <property type="match status" value="1"/>
</dbReference>
<keyword evidence="4" id="KW-1185">Reference proteome</keyword>
<feature type="transmembrane region" description="Helical" evidence="2">
    <location>
        <begin position="147"/>
        <end position="166"/>
    </location>
</feature>
<evidence type="ECO:0000256" key="2">
    <source>
        <dbReference type="SAM" id="Phobius"/>
    </source>
</evidence>
<feature type="region of interest" description="Disordered" evidence="1">
    <location>
        <begin position="1"/>
        <end position="20"/>
    </location>
</feature>
<keyword evidence="2" id="KW-0812">Transmembrane</keyword>
<feature type="transmembrane region" description="Helical" evidence="2">
    <location>
        <begin position="178"/>
        <end position="198"/>
    </location>
</feature>
<feature type="transmembrane region" description="Helical" evidence="2">
    <location>
        <begin position="204"/>
        <end position="223"/>
    </location>
</feature>
<evidence type="ECO:0000313" key="4">
    <source>
        <dbReference type="Proteomes" id="UP000288216"/>
    </source>
</evidence>
<evidence type="ECO:0000313" key="3">
    <source>
        <dbReference type="EMBL" id="GCB69725.1"/>
    </source>
</evidence>
<feature type="transmembrane region" description="Helical" evidence="2">
    <location>
        <begin position="35"/>
        <end position="54"/>
    </location>
</feature>
<dbReference type="OrthoDB" id="9950360at2759"/>
<sequence length="247" mass="27972">MGVRAQEEEQQSSTGSRRKGYSVAAILPTMKRLRWLLNLLPNLVALLASAVFRLRTALAWPGRKVRRWMMMRRRRRVRLEEQTQALEQVKLEEERKEGEEEGEKAGQGVEDVPLVAPQAPGGWLALSGRCQTPGEHFEISFNFVRHLFDTLVVGFLCLASPVFRVVLDVLGPRGLLKLWLHGMALFLVVSYGMALVLWLMQTYIVQLALLFGAVQLMVLGVSIQQQERAELERKTQDLEDPIAPSDL</sequence>
<comment type="caution">
    <text evidence="3">The sequence shown here is derived from an EMBL/GenBank/DDBJ whole genome shotgun (WGS) entry which is preliminary data.</text>
</comment>
<dbReference type="InterPro" id="IPR029073">
    <property type="entry name" value="DUF4661"/>
</dbReference>
<gene>
    <name evidence="3" type="ORF">scyTo_0001116</name>
</gene>